<keyword evidence="3" id="KW-0472">Membrane</keyword>
<dbReference type="Pfam" id="PF00620">
    <property type="entry name" value="RhoGAP"/>
    <property type="match status" value="1"/>
</dbReference>
<dbReference type="GO" id="GO:0060237">
    <property type="term" value="P:regulation of fungal-type cell wall organization"/>
    <property type="evidence" value="ECO:0007669"/>
    <property type="project" value="TreeGrafter"/>
</dbReference>
<protein>
    <recommendedName>
        <fullName evidence="4">Rho-GAP domain-containing protein</fullName>
    </recommendedName>
</protein>
<dbReference type="SMART" id="SM00324">
    <property type="entry name" value="RhoGAP"/>
    <property type="match status" value="1"/>
</dbReference>
<dbReference type="SUPFAM" id="SSF48350">
    <property type="entry name" value="GTPase activation domain, GAP"/>
    <property type="match status" value="1"/>
</dbReference>
<name>A0A8H7RRT2_9FUNG</name>
<proteinExistence type="predicted"/>
<organism evidence="5 6">
    <name type="scientific">Mucor plumbeus</name>
    <dbReference type="NCBI Taxonomy" id="97098"/>
    <lineage>
        <taxon>Eukaryota</taxon>
        <taxon>Fungi</taxon>
        <taxon>Fungi incertae sedis</taxon>
        <taxon>Mucoromycota</taxon>
        <taxon>Mucoromycotina</taxon>
        <taxon>Mucoromycetes</taxon>
        <taxon>Mucorales</taxon>
        <taxon>Mucorineae</taxon>
        <taxon>Mucoraceae</taxon>
        <taxon>Mucor</taxon>
    </lineage>
</organism>
<dbReference type="AlphaFoldDB" id="A0A8H7RRT2"/>
<dbReference type="InterPro" id="IPR000198">
    <property type="entry name" value="RhoGAP_dom"/>
</dbReference>
<keyword evidence="3" id="KW-1133">Transmembrane helix</keyword>
<reference evidence="5" key="1">
    <citation type="submission" date="2020-12" db="EMBL/GenBank/DDBJ databases">
        <title>Metabolic potential, ecology and presence of endohyphal bacteria is reflected in genomic diversity of Mucoromycotina.</title>
        <authorList>
            <person name="Muszewska A."/>
            <person name="Okrasinska A."/>
            <person name="Steczkiewicz K."/>
            <person name="Drgas O."/>
            <person name="Orlowska M."/>
            <person name="Perlinska-Lenart U."/>
            <person name="Aleksandrzak-Piekarczyk T."/>
            <person name="Szatraj K."/>
            <person name="Zielenkiewicz U."/>
            <person name="Pilsyk S."/>
            <person name="Malc E."/>
            <person name="Mieczkowski P."/>
            <person name="Kruszewska J.S."/>
            <person name="Biernat P."/>
            <person name="Pawlowska J."/>
        </authorList>
    </citation>
    <scope>NUCLEOTIDE SEQUENCE</scope>
    <source>
        <strain evidence="5">CBS 226.32</strain>
    </source>
</reference>
<dbReference type="PANTHER" id="PTHR15228:SF25">
    <property type="entry name" value="F-BAR DOMAIN-CONTAINING PROTEIN"/>
    <property type="match status" value="1"/>
</dbReference>
<keyword evidence="3" id="KW-0812">Transmembrane</keyword>
<dbReference type="PANTHER" id="PTHR15228">
    <property type="entry name" value="SPERMATHECAL PHYSIOLOGY VARIANT"/>
    <property type="match status" value="1"/>
</dbReference>
<feature type="region of interest" description="Disordered" evidence="2">
    <location>
        <begin position="546"/>
        <end position="579"/>
    </location>
</feature>
<gene>
    <name evidence="5" type="ORF">INT46_008148</name>
</gene>
<keyword evidence="6" id="KW-1185">Reference proteome</keyword>
<dbReference type="GO" id="GO:0005938">
    <property type="term" value="C:cell cortex"/>
    <property type="evidence" value="ECO:0007669"/>
    <property type="project" value="TreeGrafter"/>
</dbReference>
<sequence length="661" mass="74327">MKRSNSNPTTNLTKRRSFRGWLKRVTIPNGAANRKIGPDTTPKGGVFGIPLEMSIKYAKTTVGYVDDDGIKHTKAGAIPIVVAKCGSYIKKNGLEVEGIFRISGNFKRVNALEFQFDQSASSYGLDLNWEGYTVHDAASVLRRYLNKLPNPVIPFEYYQNFRDVMNNNTYKDTEHRIEAFQKLVQSLPPPHQHLLLYLLDTLSLFATTASETKMDISNLSAVFCPGILRHPDHNTPVQYKISQYVIEFLIEFQSLFTMQLLIPTKRKKSSIVSSSGGEVPPVPLLLPSSYPKQPASPLPLSPPPVPLHVVNPSAPSELSLSLKESSIIESPLEINAQDQQQRSMVDITSSPIPITPTTNNNQQSFMHRAAKVTTPYYHLMLQKLTEFRCMIEPWIAKPAALLICISVFMVTLIIIAYEAYLAVTLCSFEPYLFFTGLVSYWSLLYKGLPPSPPSSPVAITSESRDASQQPIAEPLLETTIEDEKINEDMFPEAVMDADVEKAMMQDESIMSEWRDLLTRAWKMNDSSDDSDTKTISTAHADDISSVMSRSSRFNEEEDFAPATSMSSSEEDDDDEELGFDPDTLEMYLSQYDQIKRDAELAKKLQIEEQKARDENNPFVVEDMAVGKSRSINDKGASEEKIENITTPTDDKEEWKIKIFPR</sequence>
<dbReference type="EMBL" id="JAEPRC010000023">
    <property type="protein sequence ID" value="KAG2214603.1"/>
    <property type="molecule type" value="Genomic_DNA"/>
</dbReference>
<accession>A0A8H7RRT2</accession>
<dbReference type="GO" id="GO:0005096">
    <property type="term" value="F:GTPase activator activity"/>
    <property type="evidence" value="ECO:0007669"/>
    <property type="project" value="UniProtKB-KW"/>
</dbReference>
<dbReference type="PROSITE" id="PS50238">
    <property type="entry name" value="RHOGAP"/>
    <property type="match status" value="1"/>
</dbReference>
<evidence type="ECO:0000256" key="1">
    <source>
        <dbReference type="ARBA" id="ARBA00022468"/>
    </source>
</evidence>
<feature type="transmembrane region" description="Helical" evidence="3">
    <location>
        <begin position="399"/>
        <end position="419"/>
    </location>
</feature>
<feature type="compositionally biased region" description="Acidic residues" evidence="2">
    <location>
        <begin position="568"/>
        <end position="579"/>
    </location>
</feature>
<feature type="domain" description="Rho-GAP" evidence="4">
    <location>
        <begin position="65"/>
        <end position="257"/>
    </location>
</feature>
<dbReference type="OrthoDB" id="3196451at2759"/>
<dbReference type="Proteomes" id="UP000650833">
    <property type="component" value="Unassembled WGS sequence"/>
</dbReference>
<evidence type="ECO:0000256" key="3">
    <source>
        <dbReference type="SAM" id="Phobius"/>
    </source>
</evidence>
<feature type="compositionally biased region" description="Basic and acidic residues" evidence="2">
    <location>
        <begin position="630"/>
        <end position="649"/>
    </location>
</feature>
<comment type="caution">
    <text evidence="5">The sequence shown here is derived from an EMBL/GenBank/DDBJ whole genome shotgun (WGS) entry which is preliminary data.</text>
</comment>
<evidence type="ECO:0000256" key="2">
    <source>
        <dbReference type="SAM" id="MobiDB-lite"/>
    </source>
</evidence>
<keyword evidence="1" id="KW-0343">GTPase activation</keyword>
<feature type="region of interest" description="Disordered" evidence="2">
    <location>
        <begin position="615"/>
        <end position="649"/>
    </location>
</feature>
<dbReference type="InterPro" id="IPR008936">
    <property type="entry name" value="Rho_GTPase_activation_prot"/>
</dbReference>
<dbReference type="InterPro" id="IPR051025">
    <property type="entry name" value="RhoGAP"/>
</dbReference>
<evidence type="ECO:0000313" key="6">
    <source>
        <dbReference type="Proteomes" id="UP000650833"/>
    </source>
</evidence>
<dbReference type="GO" id="GO:0007165">
    <property type="term" value="P:signal transduction"/>
    <property type="evidence" value="ECO:0007669"/>
    <property type="project" value="InterPro"/>
</dbReference>
<dbReference type="Gene3D" id="1.10.555.10">
    <property type="entry name" value="Rho GTPase activation protein"/>
    <property type="match status" value="1"/>
</dbReference>
<feature type="transmembrane region" description="Helical" evidence="3">
    <location>
        <begin position="431"/>
        <end position="448"/>
    </location>
</feature>
<evidence type="ECO:0000259" key="4">
    <source>
        <dbReference type="PROSITE" id="PS50238"/>
    </source>
</evidence>
<evidence type="ECO:0000313" key="5">
    <source>
        <dbReference type="EMBL" id="KAG2214603.1"/>
    </source>
</evidence>